<comment type="caution">
    <text evidence="1">The sequence shown here is derived from an EMBL/GenBank/DDBJ whole genome shotgun (WGS) entry which is preliminary data.</text>
</comment>
<protein>
    <recommendedName>
        <fullName evidence="3">Pentatricopeptide repeat-containing protein</fullName>
    </recommendedName>
</protein>
<dbReference type="Proteomes" id="UP000516437">
    <property type="component" value="Chromosome 2"/>
</dbReference>
<reference evidence="1 2" key="1">
    <citation type="journal article" date="2019" name="Plant Biotechnol. J.">
        <title>The red bayberry genome and genetic basis of sex determination.</title>
        <authorList>
            <person name="Jia H.M."/>
            <person name="Jia H.J."/>
            <person name="Cai Q.L."/>
            <person name="Wang Y."/>
            <person name="Zhao H.B."/>
            <person name="Yang W.F."/>
            <person name="Wang G.Y."/>
            <person name="Li Y.H."/>
            <person name="Zhan D.L."/>
            <person name="Shen Y.T."/>
            <person name="Niu Q.F."/>
            <person name="Chang L."/>
            <person name="Qiu J."/>
            <person name="Zhao L."/>
            <person name="Xie H.B."/>
            <person name="Fu W.Y."/>
            <person name="Jin J."/>
            <person name="Li X.W."/>
            <person name="Jiao Y."/>
            <person name="Zhou C.C."/>
            <person name="Tu T."/>
            <person name="Chai C.Y."/>
            <person name="Gao J.L."/>
            <person name="Fan L.J."/>
            <person name="van de Weg E."/>
            <person name="Wang J.Y."/>
            <person name="Gao Z.S."/>
        </authorList>
    </citation>
    <scope>NUCLEOTIDE SEQUENCE [LARGE SCALE GENOMIC DNA]</scope>
    <source>
        <tissue evidence="1">Leaves</tissue>
    </source>
</reference>
<organism evidence="1 2">
    <name type="scientific">Morella rubra</name>
    <name type="common">Chinese bayberry</name>
    <dbReference type="NCBI Taxonomy" id="262757"/>
    <lineage>
        <taxon>Eukaryota</taxon>
        <taxon>Viridiplantae</taxon>
        <taxon>Streptophyta</taxon>
        <taxon>Embryophyta</taxon>
        <taxon>Tracheophyta</taxon>
        <taxon>Spermatophyta</taxon>
        <taxon>Magnoliopsida</taxon>
        <taxon>eudicotyledons</taxon>
        <taxon>Gunneridae</taxon>
        <taxon>Pentapetalae</taxon>
        <taxon>rosids</taxon>
        <taxon>fabids</taxon>
        <taxon>Fagales</taxon>
        <taxon>Myricaceae</taxon>
        <taxon>Morella</taxon>
    </lineage>
</organism>
<sequence>MALTYATHRQLLEPLEVAQNMASMNFISSNPCFSPLCFCRNVDALKEIHGLLIVHGLTGGLLCDTKFVSLYGSFAQVGHARLVFDRMENQDFYSWKVTMRCYFLNDLHSEVIRFYARIRIYVRQVRPCCIFSRLEGML</sequence>
<evidence type="ECO:0000313" key="1">
    <source>
        <dbReference type="EMBL" id="KAB1224268.1"/>
    </source>
</evidence>
<dbReference type="EMBL" id="RXIC02000020">
    <property type="protein sequence ID" value="KAB1224268.1"/>
    <property type="molecule type" value="Genomic_DNA"/>
</dbReference>
<dbReference type="OrthoDB" id="185373at2759"/>
<proteinExistence type="predicted"/>
<evidence type="ECO:0008006" key="3">
    <source>
        <dbReference type="Google" id="ProtNLM"/>
    </source>
</evidence>
<name>A0A6A1WKM1_9ROSI</name>
<gene>
    <name evidence="1" type="ORF">CJ030_MR2G019269</name>
</gene>
<accession>A0A6A1WKM1</accession>
<dbReference type="AlphaFoldDB" id="A0A6A1WKM1"/>
<keyword evidence="2" id="KW-1185">Reference proteome</keyword>
<evidence type="ECO:0000313" key="2">
    <source>
        <dbReference type="Proteomes" id="UP000516437"/>
    </source>
</evidence>